<keyword evidence="2" id="KW-0456">Lyase</keyword>
<keyword evidence="7" id="KW-1185">Reference proteome</keyword>
<dbReference type="RefSeq" id="WP_055203752.1">
    <property type="nucleotide sequence ID" value="NZ_JACOOK010000003.1"/>
</dbReference>
<dbReference type="InterPro" id="IPR006311">
    <property type="entry name" value="TAT_signal"/>
</dbReference>
<evidence type="ECO:0000259" key="4">
    <source>
        <dbReference type="PROSITE" id="PS51149"/>
    </source>
</evidence>
<feature type="modified residue" description="Glycine radical" evidence="3">
    <location>
        <position position="726"/>
    </location>
</feature>
<dbReference type="Pfam" id="PF02901">
    <property type="entry name" value="PFL-like"/>
    <property type="match status" value="1"/>
</dbReference>
<dbReference type="SUPFAM" id="SSF51998">
    <property type="entry name" value="PFL-like glycyl radical enzymes"/>
    <property type="match status" value="1"/>
</dbReference>
<dbReference type="Proteomes" id="UP000636891">
    <property type="component" value="Unassembled WGS sequence"/>
</dbReference>
<dbReference type="InterPro" id="IPR004184">
    <property type="entry name" value="PFL_dom"/>
</dbReference>
<dbReference type="InterPro" id="IPR051215">
    <property type="entry name" value="GRE"/>
</dbReference>
<evidence type="ECO:0000259" key="5">
    <source>
        <dbReference type="PROSITE" id="PS51554"/>
    </source>
</evidence>
<proteinExistence type="predicted"/>
<dbReference type="PANTHER" id="PTHR43641:SF2">
    <property type="entry name" value="DEHYDRATASE YBIW-RELATED"/>
    <property type="match status" value="1"/>
</dbReference>
<comment type="caution">
    <text evidence="6">The sequence shown here is derived from an EMBL/GenBank/DDBJ whole genome shotgun (WGS) entry which is preliminary data.</text>
</comment>
<dbReference type="InterPro" id="IPR001150">
    <property type="entry name" value="Gly_radical"/>
</dbReference>
<dbReference type="PROSITE" id="PS51318">
    <property type="entry name" value="TAT"/>
    <property type="match status" value="1"/>
</dbReference>
<evidence type="ECO:0000313" key="6">
    <source>
        <dbReference type="EMBL" id="MBC5616916.1"/>
    </source>
</evidence>
<feature type="domain" description="Glycine radical" evidence="4">
    <location>
        <begin position="630"/>
        <end position="750"/>
    </location>
</feature>
<gene>
    <name evidence="6" type="ORF">H8S08_07795</name>
</gene>
<reference evidence="6 7" key="1">
    <citation type="submission" date="2020-08" db="EMBL/GenBank/DDBJ databases">
        <title>Genome public.</title>
        <authorList>
            <person name="Liu C."/>
            <person name="Sun Q."/>
        </authorList>
    </citation>
    <scope>NUCLEOTIDE SEQUENCE [LARGE SCALE GENOMIC DNA]</scope>
    <source>
        <strain evidence="6 7">New-7</strain>
    </source>
</reference>
<dbReference type="PANTHER" id="PTHR43641">
    <property type="entry name" value="FORMATE ACETYLTRANSFERASE 3-RELATED"/>
    <property type="match status" value="1"/>
</dbReference>
<feature type="domain" description="PFL" evidence="5">
    <location>
        <begin position="1"/>
        <end position="623"/>
    </location>
</feature>
<dbReference type="Pfam" id="PF01228">
    <property type="entry name" value="Gly_radical"/>
    <property type="match status" value="1"/>
</dbReference>
<dbReference type="Gene3D" id="3.20.70.20">
    <property type="match status" value="1"/>
</dbReference>
<evidence type="ECO:0000313" key="7">
    <source>
        <dbReference type="Proteomes" id="UP000636891"/>
    </source>
</evidence>
<keyword evidence="1 3" id="KW-0556">Organic radical</keyword>
<evidence type="ECO:0000256" key="1">
    <source>
        <dbReference type="ARBA" id="ARBA00022818"/>
    </source>
</evidence>
<evidence type="ECO:0000256" key="2">
    <source>
        <dbReference type="ARBA" id="ARBA00023239"/>
    </source>
</evidence>
<sequence>MNNQERISRSEFLKRSSLGLCALFVGLNEKVFAGSAPAKALPEPGEHLYNWGQAWHPESPKRLSDITHHLAQMGLSGQHGRNMPTVDWEFPEGRDEKLSNNRKYGYAALSVARNAPLRILPGELIVGSATLREAAQHRIPALNMGSVSHTTVGFAKVLHQGYKGLRAEIDERLSRGGLDSHGTDLLESMLMTLDAAALWQQRNIALLKEMKGNAPDSERRFYQNIIDTLENVPENPPRNFREAVQSLWSLYAFHRLMGNWSGIGRFDQMLWPYLEADLQKGKITLDEARELIAHFWIKGTEWIGEFNGSGDAQFYQNIILGGIDKDGNEVTNPITYLVLDVVEELHISDYPIAVRIGDHTPEKLFRRIAEVQRFGGGIVSMYNENTVIDGLVQFGYPLEEAREFTNDGCWEAIIPGKTAFIYSPCDMMQPLFRALNLDKDVPLEADDFETVYGRFTAELGREIDNLQKALDGSWNDPNNPNPLVSMFVEGCIEKGRGYYERGPKYTVNGIHYGGVSDTANSLLVLKKLVFEENYIGLNHFVNILRHNWEGNEGLRRLVQNRFTFYGNDHAEADDMMKRVFDDYTSIVGRVKERNGLKRPCGISTFGREIDWRMARRATPEGSRVGDILATNCSPTPGSDRKGPTAVLNSYCKLDFTRCPNGATVELKVLPDSVKDENGIAALVALAKTFREKGGFYMHIDVVDSATLIDAQMHPEKYPNLPVRVAGWSARFTTLCKEWQDMVIQRTQQIV</sequence>
<dbReference type="PROSITE" id="PS51149">
    <property type="entry name" value="GLY_RADICAL_2"/>
    <property type="match status" value="1"/>
</dbReference>
<evidence type="ECO:0000256" key="3">
    <source>
        <dbReference type="PROSITE-ProRule" id="PRU00493"/>
    </source>
</evidence>
<name>A0ABR7CMM2_9BACT</name>
<protein>
    <submittedName>
        <fullName evidence="6">Uncharacterized protein</fullName>
    </submittedName>
</protein>
<dbReference type="PROSITE" id="PS51554">
    <property type="entry name" value="PFL"/>
    <property type="match status" value="1"/>
</dbReference>
<dbReference type="EMBL" id="JACOOK010000003">
    <property type="protein sequence ID" value="MBC5616916.1"/>
    <property type="molecule type" value="Genomic_DNA"/>
</dbReference>
<accession>A0ABR7CMM2</accession>
<organism evidence="6 7">
    <name type="scientific">Alistipes hominis</name>
    <dbReference type="NCBI Taxonomy" id="2763015"/>
    <lineage>
        <taxon>Bacteria</taxon>
        <taxon>Pseudomonadati</taxon>
        <taxon>Bacteroidota</taxon>
        <taxon>Bacteroidia</taxon>
        <taxon>Bacteroidales</taxon>
        <taxon>Rikenellaceae</taxon>
        <taxon>Alistipes</taxon>
    </lineage>
</organism>